<keyword evidence="2" id="KW-1185">Reference proteome</keyword>
<protein>
    <submittedName>
        <fullName evidence="1">Capsular polysaccharide synthesis protein</fullName>
    </submittedName>
</protein>
<evidence type="ECO:0000313" key="2">
    <source>
        <dbReference type="Proteomes" id="UP001595607"/>
    </source>
</evidence>
<dbReference type="RefSeq" id="WP_189575076.1">
    <property type="nucleotide sequence ID" value="NZ_BMXU01000002.1"/>
</dbReference>
<dbReference type="Gene3D" id="3.90.550.20">
    <property type="match status" value="1"/>
</dbReference>
<dbReference type="SUPFAM" id="SSF53448">
    <property type="entry name" value="Nucleotide-diphospho-sugar transferases"/>
    <property type="match status" value="1"/>
</dbReference>
<dbReference type="Proteomes" id="UP001595607">
    <property type="component" value="Unassembled WGS sequence"/>
</dbReference>
<dbReference type="PANTHER" id="PTHR32385">
    <property type="entry name" value="MANNOSYL PHOSPHORYLINOSITOL CERAMIDE SYNTHASE"/>
    <property type="match status" value="1"/>
</dbReference>
<proteinExistence type="predicted"/>
<dbReference type="EMBL" id="JBHRVA010000003">
    <property type="protein sequence ID" value="MFC3302972.1"/>
    <property type="molecule type" value="Genomic_DNA"/>
</dbReference>
<sequence>MGAPRVPRILWMFWAQGWDQAPEVVGPCVKSWKAHNPDWDIRLLTAETIAEHLADPSVIQRMLDEGQPLEAVSNLLRVELIIAHGGVWADATAYCLRPLSEWIDDAAKGGFFAFADPGADRKLSSWFLAGHPGNAIATKWRDATVRYWDGRSERHIYFWFHGLFKELYHQDPEFREAWDACTYITARGPHIFTPAQKRLLNPPGLKEKLIAGTAATPLVKLSHKLGVDPAEIGPETAYRWMLERDPKGPLPGALAKPLRSVASGLLKAATRKPNA</sequence>
<gene>
    <name evidence="1" type="ORF">ACFONP_09535</name>
</gene>
<reference evidence="2" key="1">
    <citation type="journal article" date="2019" name="Int. J. Syst. Evol. Microbiol.">
        <title>The Global Catalogue of Microorganisms (GCM) 10K type strain sequencing project: providing services to taxonomists for standard genome sequencing and annotation.</title>
        <authorList>
            <consortium name="The Broad Institute Genomics Platform"/>
            <consortium name="The Broad Institute Genome Sequencing Center for Infectious Disease"/>
            <person name="Wu L."/>
            <person name="Ma J."/>
        </authorList>
    </citation>
    <scope>NUCLEOTIDE SEQUENCE [LARGE SCALE GENOMIC DNA]</scope>
    <source>
        <strain evidence="2">KCTC 22245</strain>
    </source>
</reference>
<dbReference type="Pfam" id="PF05704">
    <property type="entry name" value="Caps_synth"/>
    <property type="match status" value="1"/>
</dbReference>
<dbReference type="InterPro" id="IPR029044">
    <property type="entry name" value="Nucleotide-diphossugar_trans"/>
</dbReference>
<accession>A0ABV7MDV9</accession>
<organism evidence="1 2">
    <name type="scientific">Parvularcula lutaonensis</name>
    <dbReference type="NCBI Taxonomy" id="491923"/>
    <lineage>
        <taxon>Bacteria</taxon>
        <taxon>Pseudomonadati</taxon>
        <taxon>Pseudomonadota</taxon>
        <taxon>Alphaproteobacteria</taxon>
        <taxon>Parvularculales</taxon>
        <taxon>Parvularculaceae</taxon>
        <taxon>Parvularcula</taxon>
    </lineage>
</organism>
<evidence type="ECO:0000313" key="1">
    <source>
        <dbReference type="EMBL" id="MFC3302972.1"/>
    </source>
</evidence>
<comment type="caution">
    <text evidence="1">The sequence shown here is derived from an EMBL/GenBank/DDBJ whole genome shotgun (WGS) entry which is preliminary data.</text>
</comment>
<name>A0ABV7MDV9_9PROT</name>
<dbReference type="PANTHER" id="PTHR32385:SF22">
    <property type="entry name" value="MANNOSYL PHOSPHORYLINOSITOL CERAMIDE SYNTHASE SUR1"/>
    <property type="match status" value="1"/>
</dbReference>
<dbReference type="InterPro" id="IPR008441">
    <property type="entry name" value="AfumC-like_glycosyl_Trfase"/>
</dbReference>
<dbReference type="InterPro" id="IPR051706">
    <property type="entry name" value="Glycosyltransferase_domain"/>
</dbReference>